<sequence>MRHETLAIPDLVLFTPDIHGDERGTFAETFRADCFEAAAGAADFVQDNQSWSKPAGTVRGLHFQIAPSAQGKLVRVLQGAIRDVAVDIRVGSETYGEHVAVELSAENWRQLWIPPGFAHGFVTLEPDTAVAYKVTAHYDAKAERGLAWDDPALGIDWGIDPGEATLSRKDLSWPRLADVDTVYFRHEGSEAVSCA</sequence>
<dbReference type="PANTHER" id="PTHR21047:SF2">
    <property type="entry name" value="THYMIDINE DIPHOSPHO-4-KETO-RHAMNOSE 3,5-EPIMERASE"/>
    <property type="match status" value="1"/>
</dbReference>
<comment type="catalytic activity">
    <reaction evidence="1 7">
        <text>dTDP-4-dehydro-6-deoxy-alpha-D-glucose = dTDP-4-dehydro-beta-L-rhamnose</text>
        <dbReference type="Rhea" id="RHEA:16969"/>
        <dbReference type="ChEBI" id="CHEBI:57649"/>
        <dbReference type="ChEBI" id="CHEBI:62830"/>
        <dbReference type="EC" id="5.1.3.13"/>
    </reaction>
</comment>
<feature type="active site" description="Proton donor" evidence="5">
    <location>
        <position position="132"/>
    </location>
</feature>
<dbReference type="SUPFAM" id="SSF51182">
    <property type="entry name" value="RmlC-like cupins"/>
    <property type="match status" value="1"/>
</dbReference>
<gene>
    <name evidence="8" type="primary">rfbC</name>
    <name evidence="8" type="ORF">HW532_01495</name>
</gene>
<dbReference type="PANTHER" id="PTHR21047">
    <property type="entry name" value="DTDP-6-DEOXY-D-GLUCOSE-3,5 EPIMERASE"/>
    <property type="match status" value="1"/>
</dbReference>
<keyword evidence="7 8" id="KW-0413">Isomerase</keyword>
<dbReference type="InterPro" id="IPR011051">
    <property type="entry name" value="RmlC_Cupin_sf"/>
</dbReference>
<evidence type="ECO:0000313" key="8">
    <source>
        <dbReference type="EMBL" id="QPC41517.1"/>
    </source>
</evidence>
<evidence type="ECO:0000256" key="6">
    <source>
        <dbReference type="PIRSR" id="PIRSR600888-3"/>
    </source>
</evidence>
<dbReference type="Gene3D" id="2.60.120.10">
    <property type="entry name" value="Jelly Rolls"/>
    <property type="match status" value="1"/>
</dbReference>
<dbReference type="NCBIfam" id="TIGR01221">
    <property type="entry name" value="rmlC"/>
    <property type="match status" value="1"/>
</dbReference>
<comment type="subunit">
    <text evidence="7">Homodimer.</text>
</comment>
<organism evidence="8 9">
    <name type="scientific">Kaustia mangrovi</name>
    <dbReference type="NCBI Taxonomy" id="2593653"/>
    <lineage>
        <taxon>Bacteria</taxon>
        <taxon>Pseudomonadati</taxon>
        <taxon>Pseudomonadota</taxon>
        <taxon>Alphaproteobacteria</taxon>
        <taxon>Hyphomicrobiales</taxon>
        <taxon>Parvibaculaceae</taxon>
        <taxon>Kaustia</taxon>
    </lineage>
</organism>
<dbReference type="EMBL" id="CP058214">
    <property type="protein sequence ID" value="QPC41517.1"/>
    <property type="molecule type" value="Genomic_DNA"/>
</dbReference>
<dbReference type="UniPathway" id="UPA00124"/>
<dbReference type="GO" id="GO:0008830">
    <property type="term" value="F:dTDP-4-dehydrorhamnose 3,5-epimerase activity"/>
    <property type="evidence" value="ECO:0007669"/>
    <property type="project" value="UniProtKB-UniRule"/>
</dbReference>
<feature type="active site" description="Proton acceptor" evidence="5">
    <location>
        <position position="62"/>
    </location>
</feature>
<feature type="site" description="Participates in a stacking interaction with the thymidine ring of dTDP-4-oxo-6-deoxyglucose" evidence="6">
    <location>
        <position position="138"/>
    </location>
</feature>
<comment type="function">
    <text evidence="2 7">Catalyzes the epimerization of the C3' and C5'positions of dTDP-6-deoxy-D-xylo-4-hexulose, forming dTDP-6-deoxy-L-lyxo-4-hexulose.</text>
</comment>
<name>A0A7S8HAF1_9HYPH</name>
<evidence type="ECO:0000256" key="7">
    <source>
        <dbReference type="RuleBase" id="RU364069"/>
    </source>
</evidence>
<dbReference type="Proteomes" id="UP000593594">
    <property type="component" value="Chromosome"/>
</dbReference>
<comment type="pathway">
    <text evidence="7">Carbohydrate biosynthesis; dTDP-L-rhamnose biosynthesis.</text>
</comment>
<dbReference type="AlphaFoldDB" id="A0A7S8HAF1"/>
<dbReference type="InterPro" id="IPR000888">
    <property type="entry name" value="RmlC-like"/>
</dbReference>
<dbReference type="CDD" id="cd00438">
    <property type="entry name" value="cupin_RmlC"/>
    <property type="match status" value="1"/>
</dbReference>
<evidence type="ECO:0000256" key="2">
    <source>
        <dbReference type="ARBA" id="ARBA00001997"/>
    </source>
</evidence>
<proteinExistence type="inferred from homology"/>
<evidence type="ECO:0000256" key="1">
    <source>
        <dbReference type="ARBA" id="ARBA00001298"/>
    </source>
</evidence>
<accession>A0A7S8HAF1</accession>
<dbReference type="GO" id="GO:0005829">
    <property type="term" value="C:cytosol"/>
    <property type="evidence" value="ECO:0007669"/>
    <property type="project" value="TreeGrafter"/>
</dbReference>
<dbReference type="EC" id="5.1.3.13" evidence="3 7"/>
<dbReference type="InterPro" id="IPR014710">
    <property type="entry name" value="RmlC-like_jellyroll"/>
</dbReference>
<dbReference type="KEGG" id="kmn:HW532_01495"/>
<evidence type="ECO:0000313" key="9">
    <source>
        <dbReference type="Proteomes" id="UP000593594"/>
    </source>
</evidence>
<evidence type="ECO:0000256" key="4">
    <source>
        <dbReference type="ARBA" id="ARBA00019595"/>
    </source>
</evidence>
<keyword evidence="9" id="KW-1185">Reference proteome</keyword>
<reference evidence="8 9" key="1">
    <citation type="submission" date="2020-06" db="EMBL/GenBank/DDBJ databases">
        <title>Genome sequence of 2 isolates from Red Sea Mangroves.</title>
        <authorList>
            <person name="Sefrji F."/>
            <person name="Michoud G."/>
            <person name="Merlino G."/>
            <person name="Daffonchio D."/>
        </authorList>
    </citation>
    <scope>NUCLEOTIDE SEQUENCE [LARGE SCALE GENOMIC DNA]</scope>
    <source>
        <strain evidence="8 9">R1DC25</strain>
    </source>
</reference>
<dbReference type="GO" id="GO:0000271">
    <property type="term" value="P:polysaccharide biosynthetic process"/>
    <property type="evidence" value="ECO:0007669"/>
    <property type="project" value="TreeGrafter"/>
</dbReference>
<evidence type="ECO:0000256" key="5">
    <source>
        <dbReference type="PIRSR" id="PIRSR600888-1"/>
    </source>
</evidence>
<dbReference type="RefSeq" id="WP_213162736.1">
    <property type="nucleotide sequence ID" value="NZ_CP058214.1"/>
</dbReference>
<comment type="similarity">
    <text evidence="7">Belongs to the dTDP-4-dehydrorhamnose 3,5-epimerase family.</text>
</comment>
<dbReference type="Pfam" id="PF00908">
    <property type="entry name" value="dTDP_sugar_isom"/>
    <property type="match status" value="1"/>
</dbReference>
<protein>
    <recommendedName>
        <fullName evidence="4 7">dTDP-4-dehydrorhamnose 3,5-epimerase</fullName>
        <ecNumber evidence="3 7">5.1.3.13</ecNumber>
    </recommendedName>
    <alternativeName>
        <fullName evidence="7">Thymidine diphospho-4-keto-rhamnose 3,5-epimerase</fullName>
    </alternativeName>
</protein>
<dbReference type="GO" id="GO:0019305">
    <property type="term" value="P:dTDP-rhamnose biosynthetic process"/>
    <property type="evidence" value="ECO:0007669"/>
    <property type="project" value="UniProtKB-UniRule"/>
</dbReference>
<evidence type="ECO:0000256" key="3">
    <source>
        <dbReference type="ARBA" id="ARBA00012098"/>
    </source>
</evidence>